<evidence type="ECO:0000313" key="3">
    <source>
        <dbReference type="Proteomes" id="UP000178199"/>
    </source>
</evidence>
<keyword evidence="1" id="KW-0812">Transmembrane</keyword>
<evidence type="ECO:0000313" key="2">
    <source>
        <dbReference type="EMBL" id="OHA54940.1"/>
    </source>
</evidence>
<feature type="transmembrane region" description="Helical" evidence="1">
    <location>
        <begin position="36"/>
        <end position="53"/>
    </location>
</feature>
<comment type="caution">
    <text evidence="2">The sequence shown here is derived from an EMBL/GenBank/DDBJ whole genome shotgun (WGS) entry which is preliminary data.</text>
</comment>
<accession>A0A1G2Q2Z2</accession>
<protein>
    <recommendedName>
        <fullName evidence="4">GAF domain-containing protein</fullName>
    </recommendedName>
</protein>
<keyword evidence="1" id="KW-1133">Transmembrane helix</keyword>
<evidence type="ECO:0000256" key="1">
    <source>
        <dbReference type="SAM" id="Phobius"/>
    </source>
</evidence>
<reference evidence="2 3" key="1">
    <citation type="journal article" date="2016" name="Nat. Commun.">
        <title>Thousands of microbial genomes shed light on interconnected biogeochemical processes in an aquifer system.</title>
        <authorList>
            <person name="Anantharaman K."/>
            <person name="Brown C.T."/>
            <person name="Hug L.A."/>
            <person name="Sharon I."/>
            <person name="Castelle C.J."/>
            <person name="Probst A.J."/>
            <person name="Thomas B.C."/>
            <person name="Singh A."/>
            <person name="Wilkins M.J."/>
            <person name="Karaoz U."/>
            <person name="Brodie E.L."/>
            <person name="Williams K.H."/>
            <person name="Hubbard S.S."/>
            <person name="Banfield J.F."/>
        </authorList>
    </citation>
    <scope>NUCLEOTIDE SEQUENCE [LARGE SCALE GENOMIC DNA]</scope>
</reference>
<gene>
    <name evidence="2" type="ORF">A2429_00575</name>
</gene>
<organism evidence="2 3">
    <name type="scientific">Candidatus Veblenbacteria bacterium RIFOXYC1_FULL_42_9</name>
    <dbReference type="NCBI Taxonomy" id="1802427"/>
    <lineage>
        <taxon>Bacteria</taxon>
        <taxon>Candidatus Vebleniibacteriota</taxon>
    </lineage>
</organism>
<sequence length="229" mass="26053">MPKLFKTIYVFLFVALVVQPHVVDHVSFVPKAYVESIVTLVIMGLAYSTYYLHRRELAKREHKRRELEAALGLSEQKLIDAFQYIGFINRRLPLLKNLSSDLLSQGKFNSQGKRTIIHSLLGVATSSITKVEWGLLRFIDVASQRTIKEFFYQASLKGAFIPKISNKSLVQMSTPGFQATIHVVPTSDHQAEVRGFLVVPQSAAEIRSEYSVLQAIVDQAQLFYRYLYV</sequence>
<keyword evidence="1" id="KW-0472">Membrane</keyword>
<dbReference type="AlphaFoldDB" id="A0A1G2Q2Z2"/>
<dbReference type="Proteomes" id="UP000178199">
    <property type="component" value="Unassembled WGS sequence"/>
</dbReference>
<name>A0A1G2Q2Z2_9BACT</name>
<evidence type="ECO:0008006" key="4">
    <source>
        <dbReference type="Google" id="ProtNLM"/>
    </source>
</evidence>
<dbReference type="EMBL" id="MHTD01000050">
    <property type="protein sequence ID" value="OHA54940.1"/>
    <property type="molecule type" value="Genomic_DNA"/>
</dbReference>
<proteinExistence type="predicted"/>